<dbReference type="Proteomes" id="UP001057402">
    <property type="component" value="Chromosome 5"/>
</dbReference>
<organism evidence="1 2">
    <name type="scientific">Melastoma candidum</name>
    <dbReference type="NCBI Taxonomy" id="119954"/>
    <lineage>
        <taxon>Eukaryota</taxon>
        <taxon>Viridiplantae</taxon>
        <taxon>Streptophyta</taxon>
        <taxon>Embryophyta</taxon>
        <taxon>Tracheophyta</taxon>
        <taxon>Spermatophyta</taxon>
        <taxon>Magnoliopsida</taxon>
        <taxon>eudicotyledons</taxon>
        <taxon>Gunneridae</taxon>
        <taxon>Pentapetalae</taxon>
        <taxon>rosids</taxon>
        <taxon>malvids</taxon>
        <taxon>Myrtales</taxon>
        <taxon>Melastomataceae</taxon>
        <taxon>Melastomatoideae</taxon>
        <taxon>Melastomateae</taxon>
        <taxon>Melastoma</taxon>
    </lineage>
</organism>
<accession>A0ACB9QMI5</accession>
<evidence type="ECO:0000313" key="2">
    <source>
        <dbReference type="Proteomes" id="UP001057402"/>
    </source>
</evidence>
<dbReference type="EMBL" id="CM042884">
    <property type="protein sequence ID" value="KAI4368052.1"/>
    <property type="molecule type" value="Genomic_DNA"/>
</dbReference>
<comment type="caution">
    <text evidence="1">The sequence shown here is derived from an EMBL/GenBank/DDBJ whole genome shotgun (WGS) entry which is preliminary data.</text>
</comment>
<keyword evidence="2" id="KW-1185">Reference proteome</keyword>
<name>A0ACB9QMI5_9MYRT</name>
<sequence length="370" mass="41849">MTFLWKMKSRVARISQRFVADLHSPSRNHDSLVVETGFPNSFVDLVAKNRNRLKKLSSRRNQDDDDDHDLEISNPVLTSPLPPHLVSAKACADLVEFVSRGSGHGSGEIELAEEVVRNGEAGQVVKTGDGEQDVSWEKVTLLNVLKVLALVLLGLITRKCTAVIAISAVLLLLFEFIRRWLIGSSVPCMDSQTHCLSITSKVPNFFGTECQFRNKTEERDTLDMTEAVSERDVGRDDRDLSDKIREINGTAFIDDKLIVAAYPSSVEYESRDGSYYSEINMRKAKSKRDEYFYGFPEQEDRRRDQDVKLKSKFMKMIASKKLKNPMTGRRNTLSSAAIFESEQPLKENLGKVEAAEVQIPPWKGRLTMER</sequence>
<gene>
    <name evidence="1" type="ORF">MLD38_016660</name>
</gene>
<reference evidence="2" key="1">
    <citation type="journal article" date="2023" name="Front. Plant Sci.">
        <title>Chromosomal-level genome assembly of Melastoma candidum provides insights into trichome evolution.</title>
        <authorList>
            <person name="Zhong Y."/>
            <person name="Wu W."/>
            <person name="Sun C."/>
            <person name="Zou P."/>
            <person name="Liu Y."/>
            <person name="Dai S."/>
            <person name="Zhou R."/>
        </authorList>
    </citation>
    <scope>NUCLEOTIDE SEQUENCE [LARGE SCALE GENOMIC DNA]</scope>
</reference>
<protein>
    <submittedName>
        <fullName evidence="1">Uncharacterized protein</fullName>
    </submittedName>
</protein>
<proteinExistence type="predicted"/>
<evidence type="ECO:0000313" key="1">
    <source>
        <dbReference type="EMBL" id="KAI4368052.1"/>
    </source>
</evidence>